<keyword evidence="1" id="KW-0732">Signal</keyword>
<evidence type="ECO:0000313" key="2">
    <source>
        <dbReference type="EMBL" id="MCL6424169.1"/>
    </source>
</evidence>
<gene>
    <name evidence="2" type="ORF">Bequi_12405</name>
</gene>
<organism evidence="2 3">
    <name type="scientific">Brachybacterium equifaecis</name>
    <dbReference type="NCBI Taxonomy" id="2910770"/>
    <lineage>
        <taxon>Bacteria</taxon>
        <taxon>Bacillati</taxon>
        <taxon>Actinomycetota</taxon>
        <taxon>Actinomycetes</taxon>
        <taxon>Micrococcales</taxon>
        <taxon>Dermabacteraceae</taxon>
        <taxon>Brachybacterium</taxon>
    </lineage>
</organism>
<reference evidence="2" key="1">
    <citation type="submission" date="2022-02" db="EMBL/GenBank/DDBJ databases">
        <authorList>
            <person name="Lee M."/>
            <person name="Kim S.-J."/>
            <person name="Jung M.-Y."/>
        </authorList>
    </citation>
    <scope>NUCLEOTIDE SEQUENCE</scope>
    <source>
        <strain evidence="2">JHP9</strain>
    </source>
</reference>
<name>A0ABT0R2K5_9MICO</name>
<dbReference type="RefSeq" id="WP_249738251.1">
    <property type="nucleotide sequence ID" value="NZ_JAKNCJ010000009.1"/>
</dbReference>
<accession>A0ABT0R2K5</accession>
<feature type="chain" id="PRO_5045523686" evidence="1">
    <location>
        <begin position="19"/>
        <end position="223"/>
    </location>
</feature>
<comment type="caution">
    <text evidence="2">The sequence shown here is derived from an EMBL/GenBank/DDBJ whole genome shotgun (WGS) entry which is preliminary data.</text>
</comment>
<proteinExistence type="predicted"/>
<evidence type="ECO:0000313" key="3">
    <source>
        <dbReference type="Proteomes" id="UP001203761"/>
    </source>
</evidence>
<dbReference type="Proteomes" id="UP001203761">
    <property type="component" value="Unassembled WGS sequence"/>
</dbReference>
<protein>
    <submittedName>
        <fullName evidence="2">Uncharacterized protein</fullName>
    </submittedName>
</protein>
<evidence type="ECO:0000256" key="1">
    <source>
        <dbReference type="SAM" id="SignalP"/>
    </source>
</evidence>
<dbReference type="EMBL" id="JAKNCJ010000009">
    <property type="protein sequence ID" value="MCL6424169.1"/>
    <property type="molecule type" value="Genomic_DNA"/>
</dbReference>
<sequence length="223" mass="23499">MHSHLRPLALSLTILMLAACTGPGTSDGTPQERAGEVTSLLTTWVQDDWQVEEIDEDLCAGGAAASPYELADGSDHVICGDYALGARACALDDDGATMTFIVDAIDQTALRFRSSSAAAGLDAEGTRSQPMPLALMLVGDVSCEPRDSPADASDPPALTVLPDGTDSWYRCSDGSVLLSGGGADDTFDRGERWTVQRYAEGGESETVIVDWAMFADHANPTVR</sequence>
<dbReference type="PROSITE" id="PS51257">
    <property type="entry name" value="PROKAR_LIPOPROTEIN"/>
    <property type="match status" value="1"/>
</dbReference>
<feature type="signal peptide" evidence="1">
    <location>
        <begin position="1"/>
        <end position="18"/>
    </location>
</feature>
<keyword evidence="3" id="KW-1185">Reference proteome</keyword>